<protein>
    <submittedName>
        <fullName evidence="1">Uncharacterized protein</fullName>
    </submittedName>
</protein>
<feature type="non-terminal residue" evidence="1">
    <location>
        <position position="163"/>
    </location>
</feature>
<proteinExistence type="predicted"/>
<sequence>MTEVFDRSLAHAAVSAVNFWSSTLRSRLSFLPGCSPKTALARLTSERAAVTSLLATLDTHINACAPVSRLPPELLCRVFSNLVEEEEEEEYLKSGMDGFPRPMPWVRLSHVCRHWRDVALNDPTFWARLSLPLPQRWADAIISRSQGAPLFLSCGYNPYTENT</sequence>
<organism evidence="1 2">
    <name type="scientific">Auriscalpium vulgare</name>
    <dbReference type="NCBI Taxonomy" id="40419"/>
    <lineage>
        <taxon>Eukaryota</taxon>
        <taxon>Fungi</taxon>
        <taxon>Dikarya</taxon>
        <taxon>Basidiomycota</taxon>
        <taxon>Agaricomycotina</taxon>
        <taxon>Agaricomycetes</taxon>
        <taxon>Russulales</taxon>
        <taxon>Auriscalpiaceae</taxon>
        <taxon>Auriscalpium</taxon>
    </lineage>
</organism>
<evidence type="ECO:0000313" key="1">
    <source>
        <dbReference type="EMBL" id="KAI0043305.1"/>
    </source>
</evidence>
<accession>A0ACB8RI81</accession>
<comment type="caution">
    <text evidence="1">The sequence shown here is derived from an EMBL/GenBank/DDBJ whole genome shotgun (WGS) entry which is preliminary data.</text>
</comment>
<reference evidence="1" key="1">
    <citation type="submission" date="2021-02" db="EMBL/GenBank/DDBJ databases">
        <authorList>
            <consortium name="DOE Joint Genome Institute"/>
            <person name="Ahrendt S."/>
            <person name="Looney B.P."/>
            <person name="Miyauchi S."/>
            <person name="Morin E."/>
            <person name="Drula E."/>
            <person name="Courty P.E."/>
            <person name="Chicoki N."/>
            <person name="Fauchery L."/>
            <person name="Kohler A."/>
            <person name="Kuo A."/>
            <person name="Labutti K."/>
            <person name="Pangilinan J."/>
            <person name="Lipzen A."/>
            <person name="Riley R."/>
            <person name="Andreopoulos W."/>
            <person name="He G."/>
            <person name="Johnson J."/>
            <person name="Barry K.W."/>
            <person name="Grigoriev I.V."/>
            <person name="Nagy L."/>
            <person name="Hibbett D."/>
            <person name="Henrissat B."/>
            <person name="Matheny P.B."/>
            <person name="Labbe J."/>
            <person name="Martin F."/>
        </authorList>
    </citation>
    <scope>NUCLEOTIDE SEQUENCE</scope>
    <source>
        <strain evidence="1">FP105234-sp</strain>
    </source>
</reference>
<gene>
    <name evidence="1" type="ORF">FA95DRAFT_1498825</name>
</gene>
<name>A0ACB8RI81_9AGAM</name>
<reference evidence="1" key="2">
    <citation type="journal article" date="2022" name="New Phytol.">
        <title>Evolutionary transition to the ectomycorrhizal habit in the genomes of a hyperdiverse lineage of mushroom-forming fungi.</title>
        <authorList>
            <person name="Looney B."/>
            <person name="Miyauchi S."/>
            <person name="Morin E."/>
            <person name="Drula E."/>
            <person name="Courty P.E."/>
            <person name="Kohler A."/>
            <person name="Kuo A."/>
            <person name="LaButti K."/>
            <person name="Pangilinan J."/>
            <person name="Lipzen A."/>
            <person name="Riley R."/>
            <person name="Andreopoulos W."/>
            <person name="He G."/>
            <person name="Johnson J."/>
            <person name="Nolan M."/>
            <person name="Tritt A."/>
            <person name="Barry K.W."/>
            <person name="Grigoriev I.V."/>
            <person name="Nagy L.G."/>
            <person name="Hibbett D."/>
            <person name="Henrissat B."/>
            <person name="Matheny P.B."/>
            <person name="Labbe J."/>
            <person name="Martin F.M."/>
        </authorList>
    </citation>
    <scope>NUCLEOTIDE SEQUENCE</scope>
    <source>
        <strain evidence="1">FP105234-sp</strain>
    </source>
</reference>
<keyword evidence="2" id="KW-1185">Reference proteome</keyword>
<dbReference type="EMBL" id="MU276024">
    <property type="protein sequence ID" value="KAI0043305.1"/>
    <property type="molecule type" value="Genomic_DNA"/>
</dbReference>
<dbReference type="Proteomes" id="UP000814033">
    <property type="component" value="Unassembled WGS sequence"/>
</dbReference>
<evidence type="ECO:0000313" key="2">
    <source>
        <dbReference type="Proteomes" id="UP000814033"/>
    </source>
</evidence>